<evidence type="ECO:0000313" key="5">
    <source>
        <dbReference type="Proteomes" id="UP000029278"/>
    </source>
</evidence>
<evidence type="ECO:0000313" key="4">
    <source>
        <dbReference type="EMBL" id="KFN11013.1"/>
    </source>
</evidence>
<dbReference type="EMBL" id="JMQA01000014">
    <property type="protein sequence ID" value="KFN11013.1"/>
    <property type="molecule type" value="Genomic_DNA"/>
</dbReference>
<dbReference type="GO" id="GO:0016020">
    <property type="term" value="C:membrane"/>
    <property type="evidence" value="ECO:0007669"/>
    <property type="project" value="InterPro"/>
</dbReference>
<evidence type="ECO:0000256" key="2">
    <source>
        <dbReference type="ARBA" id="ARBA00023136"/>
    </source>
</evidence>
<dbReference type="Pfam" id="PF03323">
    <property type="entry name" value="GerA"/>
    <property type="match status" value="1"/>
</dbReference>
<dbReference type="AlphaFoldDB" id="A0A090ZKU0"/>
<evidence type="ECO:0000256" key="3">
    <source>
        <dbReference type="SAM" id="Phobius"/>
    </source>
</evidence>
<dbReference type="STRING" id="44252.DJ90_5759"/>
<dbReference type="PANTHER" id="PTHR22550">
    <property type="entry name" value="SPORE GERMINATION PROTEIN"/>
    <property type="match status" value="1"/>
</dbReference>
<keyword evidence="5" id="KW-1185">Reference proteome</keyword>
<feature type="transmembrane region" description="Helical" evidence="3">
    <location>
        <begin position="271"/>
        <end position="290"/>
    </location>
</feature>
<dbReference type="InterPro" id="IPR004995">
    <property type="entry name" value="Spore_Ger"/>
</dbReference>
<dbReference type="Proteomes" id="UP000029278">
    <property type="component" value="Unassembled WGS sequence"/>
</dbReference>
<keyword evidence="3" id="KW-1133">Transmembrane helix</keyword>
<comment type="similarity">
    <text evidence="1">Belongs to the GerABKA family.</text>
</comment>
<accession>A0A090ZKU0</accession>
<dbReference type="InterPro" id="IPR050768">
    <property type="entry name" value="UPF0353/GerABKA_families"/>
</dbReference>
<evidence type="ECO:0000256" key="1">
    <source>
        <dbReference type="ARBA" id="ARBA00005278"/>
    </source>
</evidence>
<name>A0A090ZKU0_PAEMA</name>
<organism evidence="4 5">
    <name type="scientific">Paenibacillus macerans</name>
    <name type="common">Bacillus macerans</name>
    <dbReference type="NCBI Taxonomy" id="44252"/>
    <lineage>
        <taxon>Bacteria</taxon>
        <taxon>Bacillati</taxon>
        <taxon>Bacillota</taxon>
        <taxon>Bacilli</taxon>
        <taxon>Bacillales</taxon>
        <taxon>Paenibacillaceae</taxon>
        <taxon>Paenibacillus</taxon>
    </lineage>
</organism>
<reference evidence="4 5" key="1">
    <citation type="submission" date="2014-04" db="EMBL/GenBank/DDBJ databases">
        <authorList>
            <person name="Bishop-Lilly K.A."/>
            <person name="Broomall S.M."/>
            <person name="Chain P.S."/>
            <person name="Chertkov O."/>
            <person name="Coyne S.R."/>
            <person name="Daligault H.E."/>
            <person name="Davenport K.W."/>
            <person name="Erkkila T."/>
            <person name="Frey K.G."/>
            <person name="Gibbons H.S."/>
            <person name="Gu W."/>
            <person name="Jaissle J."/>
            <person name="Johnson S.L."/>
            <person name="Koroleva G.I."/>
            <person name="Ladner J.T."/>
            <person name="Lo C.-C."/>
            <person name="Minogue T.D."/>
            <person name="Munk C."/>
            <person name="Palacios G.F."/>
            <person name="Redden C.L."/>
            <person name="Rosenzweig C.N."/>
            <person name="Scholz M.B."/>
            <person name="Teshima H."/>
            <person name="Xu Y."/>
        </authorList>
    </citation>
    <scope>NUCLEOTIDE SEQUENCE [LARGE SCALE GENOMIC DNA]</scope>
    <source>
        <strain evidence="4 5">8244</strain>
    </source>
</reference>
<keyword evidence="2 3" id="KW-0472">Membrane</keyword>
<sequence>MHCADLVTRKFYIVHSLPCLAVYLEVLVDHTLWDEGLLTPLMKLDPKEAESPEQLIERLKHHLPSIVSMETVSNLKEAGGRIVNGEVVLFFESSRQALSIKIRNKLQRQLEEPSTESVIRGPRLGFIERIDVNMALLRHIIRTPQLKMENITLGTTSQTEVAIVYIDGLAAQNIVEEVRRRLNKIDMNSVLTSGYIEELISDHPRSPFPLLQSTQRPDAVSASLIEGKVAVLVNGSPFALILPVTFWFAFQTVEDYYINFLFASMLRMLRYLFAFLALALPSIFVAVTTYHPK</sequence>
<dbReference type="HOGENOM" id="CLU_021639_0_0_9"/>
<comment type="caution">
    <text evidence="4">The sequence shown here is derived from an EMBL/GenBank/DDBJ whole genome shotgun (WGS) entry which is preliminary data.</text>
</comment>
<keyword evidence="3" id="KW-0812">Transmembrane</keyword>
<proteinExistence type="inferred from homology"/>
<dbReference type="PATRIC" id="fig|44252.3.peg.1017"/>
<dbReference type="GO" id="GO:0009847">
    <property type="term" value="P:spore germination"/>
    <property type="evidence" value="ECO:0007669"/>
    <property type="project" value="InterPro"/>
</dbReference>
<feature type="transmembrane region" description="Helical" evidence="3">
    <location>
        <begin position="229"/>
        <end position="250"/>
    </location>
</feature>
<gene>
    <name evidence="4" type="ORF">DJ90_5759</name>
</gene>
<protein>
    <submittedName>
        <fullName evidence="4">GerA spore germination family protein</fullName>
    </submittedName>
</protein>
<dbReference type="PANTHER" id="PTHR22550:SF5">
    <property type="entry name" value="LEUCINE ZIPPER PROTEIN 4"/>
    <property type="match status" value="1"/>
</dbReference>